<keyword evidence="3" id="KW-0804">Transcription</keyword>
<sequence length="278" mass="30400">MHAWMHTPQGELTEAVHGIGFYSTVDEPWPPAQPHLNRFPAMVYCSLTFFAQGAVALPDDMGELRAMADWSVSGPRTRPVASLSLAPLRSLGVLLYPDAFALLTGLAPAALQDRNDPADDLLDAGWATWPQALRACADDATQLAWVEADLCARWRAVRGRWDPALGASLRRIAAPDGAATVPALGEALGVGERQAQRQYRAHVGLSPAQARRLQRMNAAVYALRDPQAPARTLADLAAELGYADQAHMARELRQLAGLPPSRLETHIDTDREYWPYRL</sequence>
<evidence type="ECO:0000313" key="6">
    <source>
        <dbReference type="Proteomes" id="UP001204151"/>
    </source>
</evidence>
<dbReference type="InterPro" id="IPR050204">
    <property type="entry name" value="AraC_XylS_family_regulators"/>
</dbReference>
<evidence type="ECO:0000313" key="5">
    <source>
        <dbReference type="EMBL" id="MCS0581746.1"/>
    </source>
</evidence>
<keyword evidence="2" id="KW-0238">DNA-binding</keyword>
<evidence type="ECO:0000256" key="2">
    <source>
        <dbReference type="ARBA" id="ARBA00023125"/>
    </source>
</evidence>
<dbReference type="EMBL" id="JANUGW010000005">
    <property type="protein sequence ID" value="MCS0581746.1"/>
    <property type="molecule type" value="Genomic_DNA"/>
</dbReference>
<protein>
    <submittedName>
        <fullName evidence="5">Helix-turn-helix domain-containing protein</fullName>
    </submittedName>
</protein>
<dbReference type="PANTHER" id="PTHR46796">
    <property type="entry name" value="HTH-TYPE TRANSCRIPTIONAL ACTIVATOR RHAS-RELATED"/>
    <property type="match status" value="1"/>
</dbReference>
<dbReference type="Gene3D" id="1.10.10.60">
    <property type="entry name" value="Homeodomain-like"/>
    <property type="match status" value="1"/>
</dbReference>
<feature type="domain" description="HTH araC/xylS-type" evidence="4">
    <location>
        <begin position="162"/>
        <end position="266"/>
    </location>
</feature>
<dbReference type="InterPro" id="IPR018060">
    <property type="entry name" value="HTH_AraC"/>
</dbReference>
<keyword evidence="6" id="KW-1185">Reference proteome</keyword>
<dbReference type="Pfam" id="PF12833">
    <property type="entry name" value="HTH_18"/>
    <property type="match status" value="1"/>
</dbReference>
<dbReference type="PROSITE" id="PS01124">
    <property type="entry name" value="HTH_ARAC_FAMILY_2"/>
    <property type="match status" value="1"/>
</dbReference>
<gene>
    <name evidence="5" type="ORF">NX784_09100</name>
</gene>
<proteinExistence type="predicted"/>
<comment type="caution">
    <text evidence="5">The sequence shown here is derived from an EMBL/GenBank/DDBJ whole genome shotgun (WGS) entry which is preliminary data.</text>
</comment>
<dbReference type="Proteomes" id="UP001204151">
    <property type="component" value="Unassembled WGS sequence"/>
</dbReference>
<name>A0ABT1ZPA2_9BURK</name>
<organism evidence="5 6">
    <name type="scientific">Massilia pinisoli</name>
    <dbReference type="NCBI Taxonomy" id="1772194"/>
    <lineage>
        <taxon>Bacteria</taxon>
        <taxon>Pseudomonadati</taxon>
        <taxon>Pseudomonadota</taxon>
        <taxon>Betaproteobacteria</taxon>
        <taxon>Burkholderiales</taxon>
        <taxon>Oxalobacteraceae</taxon>
        <taxon>Telluria group</taxon>
        <taxon>Massilia</taxon>
    </lineage>
</organism>
<reference evidence="5 6" key="1">
    <citation type="submission" date="2022-08" db="EMBL/GenBank/DDBJ databases">
        <title>Reclassification of Massilia species as members of the genera Telluria, Duganella, Pseudoduganella, Mokoshia gen. nov. and Zemynaea gen. nov. using orthogonal and non-orthogonal genome-based approaches.</title>
        <authorList>
            <person name="Bowman J.P."/>
        </authorList>
    </citation>
    <scope>NUCLEOTIDE SEQUENCE [LARGE SCALE GENOMIC DNA]</scope>
    <source>
        <strain evidence="5 6">JCM 31316</strain>
    </source>
</reference>
<evidence type="ECO:0000256" key="3">
    <source>
        <dbReference type="ARBA" id="ARBA00023163"/>
    </source>
</evidence>
<evidence type="ECO:0000256" key="1">
    <source>
        <dbReference type="ARBA" id="ARBA00023015"/>
    </source>
</evidence>
<keyword evidence="1" id="KW-0805">Transcription regulation</keyword>
<dbReference type="SMART" id="SM00342">
    <property type="entry name" value="HTH_ARAC"/>
    <property type="match status" value="1"/>
</dbReference>
<dbReference type="RefSeq" id="WP_258816331.1">
    <property type="nucleotide sequence ID" value="NZ_JANUGW010000005.1"/>
</dbReference>
<dbReference type="PANTHER" id="PTHR46796:SF15">
    <property type="entry name" value="BLL1074 PROTEIN"/>
    <property type="match status" value="1"/>
</dbReference>
<accession>A0ABT1ZPA2</accession>
<evidence type="ECO:0000259" key="4">
    <source>
        <dbReference type="PROSITE" id="PS01124"/>
    </source>
</evidence>